<evidence type="ECO:0000313" key="2">
    <source>
        <dbReference type="Proteomes" id="UP000053424"/>
    </source>
</evidence>
<gene>
    <name evidence="1" type="ORF">M413DRAFT_423594</name>
</gene>
<feature type="non-terminal residue" evidence="1">
    <location>
        <position position="1"/>
    </location>
</feature>
<organism evidence="1 2">
    <name type="scientific">Hebeloma cylindrosporum</name>
    <dbReference type="NCBI Taxonomy" id="76867"/>
    <lineage>
        <taxon>Eukaryota</taxon>
        <taxon>Fungi</taxon>
        <taxon>Dikarya</taxon>
        <taxon>Basidiomycota</taxon>
        <taxon>Agaricomycotina</taxon>
        <taxon>Agaricomycetes</taxon>
        <taxon>Agaricomycetidae</taxon>
        <taxon>Agaricales</taxon>
        <taxon>Agaricineae</taxon>
        <taxon>Hymenogastraceae</taxon>
        <taxon>Hebeloma</taxon>
    </lineage>
</organism>
<keyword evidence="2" id="KW-1185">Reference proteome</keyword>
<proteinExistence type="predicted"/>
<dbReference type="HOGENOM" id="CLU_156030_0_0_1"/>
<dbReference type="OrthoDB" id="2794314at2759"/>
<dbReference type="AlphaFoldDB" id="A0A0C3BYN5"/>
<evidence type="ECO:0000313" key="1">
    <source>
        <dbReference type="EMBL" id="KIM37134.1"/>
    </source>
</evidence>
<dbReference type="EMBL" id="KN831799">
    <property type="protein sequence ID" value="KIM37134.1"/>
    <property type="molecule type" value="Genomic_DNA"/>
</dbReference>
<protein>
    <submittedName>
        <fullName evidence="1">Uncharacterized protein</fullName>
    </submittedName>
</protein>
<dbReference type="Proteomes" id="UP000053424">
    <property type="component" value="Unassembled WGS sequence"/>
</dbReference>
<name>A0A0C3BYN5_HEBCY</name>
<accession>A0A0C3BYN5</accession>
<reference evidence="2" key="2">
    <citation type="submission" date="2015-01" db="EMBL/GenBank/DDBJ databases">
        <title>Evolutionary Origins and Diversification of the Mycorrhizal Mutualists.</title>
        <authorList>
            <consortium name="DOE Joint Genome Institute"/>
            <consortium name="Mycorrhizal Genomics Consortium"/>
            <person name="Kohler A."/>
            <person name="Kuo A."/>
            <person name="Nagy L.G."/>
            <person name="Floudas D."/>
            <person name="Copeland A."/>
            <person name="Barry K.W."/>
            <person name="Cichocki N."/>
            <person name="Veneault-Fourrey C."/>
            <person name="LaButti K."/>
            <person name="Lindquist E.A."/>
            <person name="Lipzen A."/>
            <person name="Lundell T."/>
            <person name="Morin E."/>
            <person name="Murat C."/>
            <person name="Riley R."/>
            <person name="Ohm R."/>
            <person name="Sun H."/>
            <person name="Tunlid A."/>
            <person name="Henrissat B."/>
            <person name="Grigoriev I.V."/>
            <person name="Hibbett D.S."/>
            <person name="Martin F."/>
        </authorList>
    </citation>
    <scope>NUCLEOTIDE SEQUENCE [LARGE SCALE GENOMIC DNA]</scope>
    <source>
        <strain evidence="2">h7</strain>
    </source>
</reference>
<sequence>LQKAADSCLRKQGIERQKNTSADAIPYSESGHRVLIAMRCAKQSRPINSVLDEDYLREVEMLRPGTKVPHPTTVQRDLIHIYEHASTWVMNYFLVYFIDYPETIYNHS</sequence>
<reference evidence="1 2" key="1">
    <citation type="submission" date="2014-04" db="EMBL/GenBank/DDBJ databases">
        <authorList>
            <consortium name="DOE Joint Genome Institute"/>
            <person name="Kuo A."/>
            <person name="Gay G."/>
            <person name="Dore J."/>
            <person name="Kohler A."/>
            <person name="Nagy L.G."/>
            <person name="Floudas D."/>
            <person name="Copeland A."/>
            <person name="Barry K.W."/>
            <person name="Cichocki N."/>
            <person name="Veneault-Fourrey C."/>
            <person name="LaButti K."/>
            <person name="Lindquist E.A."/>
            <person name="Lipzen A."/>
            <person name="Lundell T."/>
            <person name="Morin E."/>
            <person name="Murat C."/>
            <person name="Sun H."/>
            <person name="Tunlid A."/>
            <person name="Henrissat B."/>
            <person name="Grigoriev I.V."/>
            <person name="Hibbett D.S."/>
            <person name="Martin F."/>
            <person name="Nordberg H.P."/>
            <person name="Cantor M.N."/>
            <person name="Hua S.X."/>
        </authorList>
    </citation>
    <scope>NUCLEOTIDE SEQUENCE [LARGE SCALE GENOMIC DNA]</scope>
    <source>
        <strain evidence="2">h7</strain>
    </source>
</reference>